<gene>
    <name evidence="2" type="ORF">KT71_07424</name>
</gene>
<dbReference type="Pfam" id="PF20108">
    <property type="entry name" value="DUF6498"/>
    <property type="match status" value="1"/>
</dbReference>
<dbReference type="InterPro" id="IPR045466">
    <property type="entry name" value="DUF6498"/>
</dbReference>
<dbReference type="eggNOG" id="ENOG50330QK">
    <property type="taxonomic scope" value="Bacteria"/>
</dbReference>
<feature type="transmembrane region" description="Helical" evidence="1">
    <location>
        <begin position="149"/>
        <end position="169"/>
    </location>
</feature>
<dbReference type="HOGENOM" id="CLU_085665_0_0_6"/>
<dbReference type="RefSeq" id="WP_008293909.1">
    <property type="nucleotide sequence ID" value="NZ_CM002299.1"/>
</dbReference>
<feature type="transmembrane region" description="Helical" evidence="1">
    <location>
        <begin position="31"/>
        <end position="50"/>
    </location>
</feature>
<keyword evidence="1" id="KW-1133">Transmembrane helix</keyword>
<sequence length="239" mass="26105">MASKDAPGTRPLTSSPATAPVNVYGGRRRQLSLTLLVGANLLPLLGVLLFDWDVGALIILYWSENLVLGFYNILKMASVGGLSAMFPSLFFMIHYGGFCAVHGFFILSILFDVPTSFGDDPPWPLFLVFLQLLFDVVAQVFALAPREWIIAFVGLLISHGYSFVSNFLMAGERDSATVNGLMAAPYRRIVILHVAIIAGGFAVMSLGQPLVLLVILVGMKTIMDVALHLREHKQATTHR</sequence>
<organism evidence="2 3">
    <name type="scientific">Congregibacter litoralis KT71</name>
    <dbReference type="NCBI Taxonomy" id="314285"/>
    <lineage>
        <taxon>Bacteria</taxon>
        <taxon>Pseudomonadati</taxon>
        <taxon>Pseudomonadota</taxon>
        <taxon>Gammaproteobacteria</taxon>
        <taxon>Cellvibrionales</taxon>
        <taxon>Halieaceae</taxon>
        <taxon>Congregibacter</taxon>
    </lineage>
</organism>
<keyword evidence="1" id="KW-0812">Transmembrane</keyword>
<reference evidence="2 3" key="2">
    <citation type="journal article" date="2009" name="PLoS ONE">
        <title>The photosynthetic apparatus and its regulation in the aerobic gammaproteobacterium Congregibacter litoralis gen. nov., sp. nov.</title>
        <authorList>
            <person name="Spring S."/>
            <person name="Lunsdorf H."/>
            <person name="Fuchs B.M."/>
            <person name="Tindall B.J."/>
        </authorList>
    </citation>
    <scope>NUCLEOTIDE SEQUENCE [LARGE SCALE GENOMIC DNA]</scope>
    <source>
        <strain evidence="2">KT71</strain>
    </source>
</reference>
<reference evidence="2 3" key="1">
    <citation type="journal article" date="2007" name="Proc. Natl. Acad. Sci. U.S.A.">
        <title>Characterization of a marine gammaproteobacterium capable of aerobic anoxygenic photosynthesis.</title>
        <authorList>
            <person name="Fuchs B.M."/>
            <person name="Spring S."/>
            <person name="Teeling H."/>
            <person name="Quast C."/>
            <person name="Wulf J."/>
            <person name="Schattenhofer M."/>
            <person name="Yan S."/>
            <person name="Ferriera S."/>
            <person name="Johnson J."/>
            <person name="Glockner F.O."/>
            <person name="Amann R."/>
        </authorList>
    </citation>
    <scope>NUCLEOTIDE SEQUENCE [LARGE SCALE GENOMIC DNA]</scope>
    <source>
        <strain evidence="2">KT71</strain>
    </source>
</reference>
<dbReference type="Proteomes" id="UP000019205">
    <property type="component" value="Chromosome"/>
</dbReference>
<dbReference type="EMBL" id="AAOA02000004">
    <property type="protein sequence ID" value="EAQ97191.1"/>
    <property type="molecule type" value="Genomic_DNA"/>
</dbReference>
<keyword evidence="1" id="KW-0472">Membrane</keyword>
<evidence type="ECO:0000313" key="3">
    <source>
        <dbReference type="Proteomes" id="UP000019205"/>
    </source>
</evidence>
<protein>
    <submittedName>
        <fullName evidence="2">Uncharacterized protein</fullName>
    </submittedName>
</protein>
<name>A4A9M4_9GAMM</name>
<feature type="transmembrane region" description="Helical" evidence="1">
    <location>
        <begin position="56"/>
        <end position="74"/>
    </location>
</feature>
<feature type="transmembrane region" description="Helical" evidence="1">
    <location>
        <begin position="123"/>
        <end position="142"/>
    </location>
</feature>
<feature type="transmembrane region" description="Helical" evidence="1">
    <location>
        <begin position="86"/>
        <end position="111"/>
    </location>
</feature>
<proteinExistence type="predicted"/>
<comment type="caution">
    <text evidence="2">The sequence shown here is derived from an EMBL/GenBank/DDBJ whole genome shotgun (WGS) entry which is preliminary data.</text>
</comment>
<dbReference type="STRING" id="314285.KT71_07424"/>
<evidence type="ECO:0000256" key="1">
    <source>
        <dbReference type="SAM" id="Phobius"/>
    </source>
</evidence>
<evidence type="ECO:0000313" key="2">
    <source>
        <dbReference type="EMBL" id="EAQ97191.1"/>
    </source>
</evidence>
<dbReference type="AlphaFoldDB" id="A4A9M4"/>
<feature type="transmembrane region" description="Helical" evidence="1">
    <location>
        <begin position="189"/>
        <end position="217"/>
    </location>
</feature>
<keyword evidence="3" id="KW-1185">Reference proteome</keyword>
<accession>A4A9M4</accession>